<accession>A0ABT3GSG0</accession>
<proteinExistence type="predicted"/>
<evidence type="ECO:0000313" key="2">
    <source>
        <dbReference type="Proteomes" id="UP001320876"/>
    </source>
</evidence>
<dbReference type="Proteomes" id="UP001320876">
    <property type="component" value="Unassembled WGS sequence"/>
</dbReference>
<evidence type="ECO:0000313" key="1">
    <source>
        <dbReference type="EMBL" id="MCW1926405.1"/>
    </source>
</evidence>
<name>A0ABT3GSG0_9BACT</name>
<gene>
    <name evidence="1" type="ORF">OKA05_27890</name>
</gene>
<dbReference type="EMBL" id="JAPDDT010000025">
    <property type="protein sequence ID" value="MCW1926405.1"/>
    <property type="molecule type" value="Genomic_DNA"/>
</dbReference>
<organism evidence="1 2">
    <name type="scientific">Luteolibacter arcticus</name>
    <dbReference type="NCBI Taxonomy" id="1581411"/>
    <lineage>
        <taxon>Bacteria</taxon>
        <taxon>Pseudomonadati</taxon>
        <taxon>Verrucomicrobiota</taxon>
        <taxon>Verrucomicrobiia</taxon>
        <taxon>Verrucomicrobiales</taxon>
        <taxon>Verrucomicrobiaceae</taxon>
        <taxon>Luteolibacter</taxon>
    </lineage>
</organism>
<comment type="caution">
    <text evidence="1">The sequence shown here is derived from an EMBL/GenBank/DDBJ whole genome shotgun (WGS) entry which is preliminary data.</text>
</comment>
<keyword evidence="2" id="KW-1185">Reference proteome</keyword>
<reference evidence="1 2" key="1">
    <citation type="submission" date="2022-10" db="EMBL/GenBank/DDBJ databases">
        <title>Luteolibacter arcticus strain CCTCC AB 2014275, whole genome shotgun sequencing project.</title>
        <authorList>
            <person name="Zhao G."/>
            <person name="Shen L."/>
        </authorList>
    </citation>
    <scope>NUCLEOTIDE SEQUENCE [LARGE SCALE GENOMIC DNA]</scope>
    <source>
        <strain evidence="1 2">CCTCC AB 2014275</strain>
    </source>
</reference>
<sequence length="141" mass="16278">MATDESPSSLPPLPRPEAVWREAEPRLGKARVKGYVGRLRPGIVVEVKELRHQDLVAWVETDWGLARQMFCHHLCFGHEFRTAAGEWIPESDPRALRWLRRVRAELMAGKPPRHAGDYGYLLDLEMVEKILRWNGARRMGD</sequence>
<protein>
    <submittedName>
        <fullName evidence="1">Uncharacterized protein</fullName>
    </submittedName>
</protein>
<dbReference type="RefSeq" id="WP_264490513.1">
    <property type="nucleotide sequence ID" value="NZ_JAPDDT010000025.1"/>
</dbReference>